<feature type="binding site" evidence="13">
    <location>
        <position position="123"/>
    </location>
    <ligand>
        <name>substrate</name>
    </ligand>
</feature>
<feature type="binding site" evidence="13">
    <location>
        <position position="415"/>
    </location>
    <ligand>
        <name>[4Fe-4S] cluster</name>
        <dbReference type="ChEBI" id="CHEBI:49883"/>
        <note>4Fe-4S-S-AdoMet</note>
    </ligand>
</feature>
<keyword evidence="15" id="KW-1185">Reference proteome</keyword>
<dbReference type="GO" id="GO:0009228">
    <property type="term" value="P:thiamine biosynthetic process"/>
    <property type="evidence" value="ECO:0007669"/>
    <property type="project" value="UniProtKB-UniRule"/>
</dbReference>
<keyword evidence="10 13" id="KW-0456">Lyase</keyword>
<dbReference type="RefSeq" id="WP_181549469.1">
    <property type="nucleotide sequence ID" value="NZ_JACDUS010000001.1"/>
</dbReference>
<evidence type="ECO:0000256" key="5">
    <source>
        <dbReference type="ARBA" id="ARBA00022723"/>
    </source>
</evidence>
<comment type="similarity">
    <text evidence="12">Belongs to the ThiC family. 5-hydroxybenzimidazole synthase subfamily.</text>
</comment>
<organism evidence="14 15">
    <name type="scientific">Desulfosalsimonas propionicica</name>
    <dbReference type="NCBI Taxonomy" id="332175"/>
    <lineage>
        <taxon>Bacteria</taxon>
        <taxon>Pseudomonadati</taxon>
        <taxon>Thermodesulfobacteriota</taxon>
        <taxon>Desulfobacteria</taxon>
        <taxon>Desulfobacterales</taxon>
        <taxon>Desulfosalsimonadaceae</taxon>
        <taxon>Desulfosalsimonas</taxon>
    </lineage>
</organism>
<dbReference type="AlphaFoldDB" id="A0A7W0HJ39"/>
<proteinExistence type="inferred from homology"/>
<feature type="binding site" evidence="13">
    <location>
        <position position="332"/>
    </location>
    <ligand>
        <name>Zn(2+)</name>
        <dbReference type="ChEBI" id="CHEBI:29105"/>
    </ligand>
</feature>
<dbReference type="PANTHER" id="PTHR30557:SF1">
    <property type="entry name" value="PHOSPHOMETHYLPYRIMIDINE SYNTHASE, CHLOROPLASTIC"/>
    <property type="match status" value="1"/>
</dbReference>
<dbReference type="HAMAP" id="MF_00089">
    <property type="entry name" value="ThiC"/>
    <property type="match status" value="1"/>
</dbReference>
<protein>
    <recommendedName>
        <fullName evidence="13">Phosphomethylpyrimidine synthase</fullName>
        <ecNumber evidence="13">4.1.99.17</ecNumber>
    </recommendedName>
    <alternativeName>
        <fullName evidence="13">Hydroxymethylpyrimidine phosphate synthase</fullName>
        <shortName evidence="13">HMP-P synthase</shortName>
        <shortName evidence="13">HMP-phosphate synthase</shortName>
        <shortName evidence="13">HMPP synthase</shortName>
    </alternativeName>
    <alternativeName>
        <fullName evidence="13">Thiamine biosynthesis protein ThiC</fullName>
    </alternativeName>
</protein>
<feature type="binding site" evidence="13">
    <location>
        <begin position="184"/>
        <end position="186"/>
    </location>
    <ligand>
        <name>substrate</name>
    </ligand>
</feature>
<evidence type="ECO:0000256" key="13">
    <source>
        <dbReference type="HAMAP-Rule" id="MF_00089"/>
    </source>
</evidence>
<evidence type="ECO:0000256" key="3">
    <source>
        <dbReference type="ARBA" id="ARBA00022485"/>
    </source>
</evidence>
<dbReference type="GO" id="GO:0008270">
    <property type="term" value="F:zinc ion binding"/>
    <property type="evidence" value="ECO:0007669"/>
    <property type="project" value="UniProtKB-UniRule"/>
</dbReference>
<evidence type="ECO:0000256" key="6">
    <source>
        <dbReference type="ARBA" id="ARBA00022833"/>
    </source>
</evidence>
<gene>
    <name evidence="13" type="primary">thiC</name>
    <name evidence="14" type="ORF">HNR65_000077</name>
</gene>
<dbReference type="FunFam" id="3.20.20.540:FF:000001">
    <property type="entry name" value="Phosphomethylpyrimidine synthase"/>
    <property type="match status" value="1"/>
</dbReference>
<feature type="binding site" evidence="13">
    <location>
        <position position="268"/>
    </location>
    <ligand>
        <name>Zn(2+)</name>
        <dbReference type="ChEBI" id="CHEBI:29105"/>
    </ligand>
</feature>
<feature type="binding site" evidence="13">
    <location>
        <position position="162"/>
    </location>
    <ligand>
        <name>substrate</name>
    </ligand>
</feature>
<keyword evidence="8 13" id="KW-0408">Iron</keyword>
<evidence type="ECO:0000256" key="7">
    <source>
        <dbReference type="ARBA" id="ARBA00022977"/>
    </source>
</evidence>
<dbReference type="InterPro" id="IPR037509">
    <property type="entry name" value="ThiC"/>
</dbReference>
<dbReference type="Pfam" id="PF01964">
    <property type="entry name" value="ThiC_Rad_SAM"/>
    <property type="match status" value="1"/>
</dbReference>
<dbReference type="InterPro" id="IPR038521">
    <property type="entry name" value="ThiC/Bza_core_dom"/>
</dbReference>
<evidence type="ECO:0000256" key="10">
    <source>
        <dbReference type="ARBA" id="ARBA00023239"/>
    </source>
</evidence>
<dbReference type="Proteomes" id="UP000525298">
    <property type="component" value="Unassembled WGS sequence"/>
</dbReference>
<sequence>MTQLESARAGRITDEMRQVAEYEQIPPEELRDKIASGRVVIPKNAARQFVPRAIGKGLCTKVNANIGTSPSRHDPARELAKLDAAVAAGADAVMDLSTGGDLDATLRSILDKSPVMVGTVPVYKAVSRMLAAGRTCIDLTSDDIFDEIEAQCREGVDFITVHCGITQNTLQVLKGCGRHLGMVSRGGSLIAEWMVRNQAENPLYAQYDRLLEITRAHDVTLSLGDGLRPGSIFDAQDRAQISELVVLGQLAQQARDAGVQVMIEGPGHVPLSRIAMDMKLQQQLCGQAPYYVLGPLPTDIAAGHDHIAGAVGGAIAAASGADFLCYVTPAEHLTLPGLDEVREGVIASKIAAHIGDLEKGVAGAWDRDREMTAARRGFDWPAVFAHAIDPEKARAMRAQSEDHDKDVCTMCGDFCALKTYGRALEEIK</sequence>
<dbReference type="SFLD" id="SFLDS00113">
    <property type="entry name" value="Radical_SAM_Phosphomethylpyrim"/>
    <property type="match status" value="1"/>
</dbReference>
<dbReference type="InterPro" id="IPR002817">
    <property type="entry name" value="ThiC/BzaA/B"/>
</dbReference>
<feature type="binding site" evidence="13">
    <location>
        <position position="65"/>
    </location>
    <ligand>
        <name>substrate</name>
    </ligand>
</feature>
<evidence type="ECO:0000313" key="15">
    <source>
        <dbReference type="Proteomes" id="UP000525298"/>
    </source>
</evidence>
<keyword evidence="5 13" id="KW-0479">Metal-binding</keyword>
<dbReference type="GO" id="GO:0070284">
    <property type="term" value="F:phosphomethylpyrimidine synthase activity"/>
    <property type="evidence" value="ECO:0007669"/>
    <property type="project" value="UniProtKB-EC"/>
</dbReference>
<dbReference type="Gene3D" id="3.20.20.540">
    <property type="entry name" value="Radical SAM ThiC family, central domain"/>
    <property type="match status" value="1"/>
</dbReference>
<dbReference type="UniPathway" id="UPA00060"/>
<comment type="catalytic activity">
    <reaction evidence="13">
        <text>5-amino-1-(5-phospho-beta-D-ribosyl)imidazole + S-adenosyl-L-methionine = 4-amino-2-methyl-5-(phosphooxymethyl)pyrimidine + CO + 5'-deoxyadenosine + formate + L-methionine + 3 H(+)</text>
        <dbReference type="Rhea" id="RHEA:24840"/>
        <dbReference type="ChEBI" id="CHEBI:15378"/>
        <dbReference type="ChEBI" id="CHEBI:15740"/>
        <dbReference type="ChEBI" id="CHEBI:17245"/>
        <dbReference type="ChEBI" id="CHEBI:17319"/>
        <dbReference type="ChEBI" id="CHEBI:57844"/>
        <dbReference type="ChEBI" id="CHEBI:58354"/>
        <dbReference type="ChEBI" id="CHEBI:59789"/>
        <dbReference type="ChEBI" id="CHEBI:137981"/>
        <dbReference type="EC" id="4.1.99.17"/>
    </reaction>
</comment>
<comment type="caution">
    <text evidence="14">The sequence shown here is derived from an EMBL/GenBank/DDBJ whole genome shotgun (WGS) entry which is preliminary data.</text>
</comment>
<reference evidence="14 15" key="1">
    <citation type="submission" date="2020-07" db="EMBL/GenBank/DDBJ databases">
        <title>Genomic Encyclopedia of Type Strains, Phase IV (KMG-IV): sequencing the most valuable type-strain genomes for metagenomic binning, comparative biology and taxonomic classification.</title>
        <authorList>
            <person name="Goeker M."/>
        </authorList>
    </citation>
    <scope>NUCLEOTIDE SEQUENCE [LARGE SCALE GENOMIC DNA]</scope>
    <source>
        <strain evidence="14 15">DSM 17721</strain>
    </source>
</reference>
<comment type="subunit">
    <text evidence="2">Homodimer.</text>
</comment>
<dbReference type="GO" id="GO:0051539">
    <property type="term" value="F:4 iron, 4 sulfur cluster binding"/>
    <property type="evidence" value="ECO:0007669"/>
    <property type="project" value="UniProtKB-KW"/>
</dbReference>
<dbReference type="NCBIfam" id="TIGR00190">
    <property type="entry name" value="thiC"/>
    <property type="match status" value="1"/>
</dbReference>
<keyword evidence="6 13" id="KW-0862">Zinc</keyword>
<evidence type="ECO:0000256" key="8">
    <source>
        <dbReference type="ARBA" id="ARBA00023004"/>
    </source>
</evidence>
<evidence type="ECO:0000256" key="9">
    <source>
        <dbReference type="ARBA" id="ARBA00023014"/>
    </source>
</evidence>
<comment type="cofactor">
    <cofactor evidence="13">
        <name>[4Fe-4S] cluster</name>
        <dbReference type="ChEBI" id="CHEBI:49883"/>
    </cofactor>
    <text evidence="13">Binds 1 [4Fe-4S] cluster per subunit. The cluster is coordinated with 3 cysteines and an exchangeable S-adenosyl-L-methionine.</text>
</comment>
<evidence type="ECO:0000313" key="14">
    <source>
        <dbReference type="EMBL" id="MBA2879770.1"/>
    </source>
</evidence>
<dbReference type="GO" id="GO:0009229">
    <property type="term" value="P:thiamine diphosphate biosynthetic process"/>
    <property type="evidence" value="ECO:0007669"/>
    <property type="project" value="UniProtKB-UniRule"/>
</dbReference>
<evidence type="ECO:0000256" key="4">
    <source>
        <dbReference type="ARBA" id="ARBA00022691"/>
    </source>
</evidence>
<evidence type="ECO:0000256" key="11">
    <source>
        <dbReference type="ARBA" id="ARBA00052156"/>
    </source>
</evidence>
<evidence type="ECO:0000256" key="1">
    <source>
        <dbReference type="ARBA" id="ARBA00003175"/>
    </source>
</evidence>
<name>A0A7W0HJ39_9BACT</name>
<comment type="pathway">
    <text evidence="13">Cofactor biosynthesis; thiamine diphosphate biosynthesis.</text>
</comment>
<dbReference type="SFLD" id="SFLDF00407">
    <property type="entry name" value="phosphomethylpyrimidine_syntha"/>
    <property type="match status" value="1"/>
</dbReference>
<feature type="binding site" evidence="13">
    <location>
        <position position="94"/>
    </location>
    <ligand>
        <name>substrate</name>
    </ligand>
</feature>
<feature type="binding site" evidence="13">
    <location>
        <position position="291"/>
    </location>
    <ligand>
        <name>substrate</name>
    </ligand>
</feature>
<feature type="binding site" evidence="13">
    <location>
        <position position="411"/>
    </location>
    <ligand>
        <name>[4Fe-4S] cluster</name>
        <dbReference type="ChEBI" id="CHEBI:49883"/>
        <note>4Fe-4S-S-AdoMet</note>
    </ligand>
</feature>
<evidence type="ECO:0000256" key="2">
    <source>
        <dbReference type="ARBA" id="ARBA00011738"/>
    </source>
</evidence>
<accession>A0A7W0HJ39</accession>
<keyword evidence="4 13" id="KW-0949">S-adenosyl-L-methionine</keyword>
<evidence type="ECO:0000256" key="12">
    <source>
        <dbReference type="ARBA" id="ARBA00061427"/>
    </source>
</evidence>
<feature type="binding site" evidence="13">
    <location>
        <begin position="225"/>
        <end position="228"/>
    </location>
    <ligand>
        <name>substrate</name>
    </ligand>
</feature>
<keyword evidence="3 13" id="KW-0004">4Fe-4S</keyword>
<dbReference type="NCBIfam" id="NF009895">
    <property type="entry name" value="PRK13352.1"/>
    <property type="match status" value="1"/>
</dbReference>
<feature type="binding site" evidence="13">
    <location>
        <position position="408"/>
    </location>
    <ligand>
        <name>[4Fe-4S] cluster</name>
        <dbReference type="ChEBI" id="CHEBI:49883"/>
        <note>4Fe-4S-S-AdoMet</note>
    </ligand>
</feature>
<dbReference type="EMBL" id="JACDUS010000001">
    <property type="protein sequence ID" value="MBA2879770.1"/>
    <property type="molecule type" value="Genomic_DNA"/>
</dbReference>
<comment type="catalytic activity">
    <reaction evidence="11">
        <text>5-amino-1-(5-phospho-beta-D-ribosyl)imidazole + AH2 + S-adenosyl-L-methionine = 5-hydroxybenzimidazole + 5'-deoxyadenosine + formate + L-methionine + A + NH4(+) + phosphate + 2 H(+)</text>
        <dbReference type="Rhea" id="RHEA:53504"/>
        <dbReference type="ChEBI" id="CHEBI:13193"/>
        <dbReference type="ChEBI" id="CHEBI:15378"/>
        <dbReference type="ChEBI" id="CHEBI:15740"/>
        <dbReference type="ChEBI" id="CHEBI:17319"/>
        <dbReference type="ChEBI" id="CHEBI:17499"/>
        <dbReference type="ChEBI" id="CHEBI:28938"/>
        <dbReference type="ChEBI" id="CHEBI:43474"/>
        <dbReference type="ChEBI" id="CHEBI:57844"/>
        <dbReference type="ChEBI" id="CHEBI:59789"/>
        <dbReference type="ChEBI" id="CHEBI:137404"/>
        <dbReference type="ChEBI" id="CHEBI:137981"/>
        <dbReference type="EC" id="4.1.99.23"/>
    </reaction>
</comment>
<dbReference type="Gene3D" id="6.10.250.620">
    <property type="match status" value="1"/>
</dbReference>
<keyword evidence="7 13" id="KW-0784">Thiamine biosynthesis</keyword>
<feature type="binding site" evidence="13">
    <location>
        <position position="264"/>
    </location>
    <ligand>
        <name>substrate</name>
    </ligand>
</feature>
<dbReference type="SFLD" id="SFLDG01114">
    <property type="entry name" value="phosphomethylpyrimidine_syntha"/>
    <property type="match status" value="1"/>
</dbReference>
<dbReference type="EC" id="4.1.99.17" evidence="13"/>
<dbReference type="PANTHER" id="PTHR30557">
    <property type="entry name" value="THIAMINE BIOSYNTHESIS PROTEIN THIC"/>
    <property type="match status" value="1"/>
</dbReference>
<keyword evidence="9 13" id="KW-0411">Iron-sulfur</keyword>
<comment type="function">
    <text evidence="1 13">Catalyzes the synthesis of the hydroxymethylpyrimidine phosphate (HMP-P) moiety of thiamine from aminoimidazole ribotide (AIR) in a radical S-adenosyl-L-methionine (SAM)-dependent reaction.</text>
</comment>